<evidence type="ECO:0000313" key="2">
    <source>
        <dbReference type="Proteomes" id="UP001154282"/>
    </source>
</evidence>
<dbReference type="Proteomes" id="UP001154282">
    <property type="component" value="Unassembled WGS sequence"/>
</dbReference>
<sequence>MRALSAAGKWIPT</sequence>
<reference evidence="1" key="1">
    <citation type="submission" date="2022-08" db="EMBL/GenBank/DDBJ databases">
        <authorList>
            <person name="Gutierrez-Valencia J."/>
        </authorList>
    </citation>
    <scope>NUCLEOTIDE SEQUENCE</scope>
</reference>
<dbReference type="EMBL" id="CAMGYJ010000008">
    <property type="protein sequence ID" value="CAI0459062.1"/>
    <property type="molecule type" value="Genomic_DNA"/>
</dbReference>
<keyword evidence="2" id="KW-1185">Reference proteome</keyword>
<gene>
    <name evidence="1" type="ORF">LITE_LOCUS33820</name>
</gene>
<organism evidence="1 2">
    <name type="scientific">Linum tenue</name>
    <dbReference type="NCBI Taxonomy" id="586396"/>
    <lineage>
        <taxon>Eukaryota</taxon>
        <taxon>Viridiplantae</taxon>
        <taxon>Streptophyta</taxon>
        <taxon>Embryophyta</taxon>
        <taxon>Tracheophyta</taxon>
        <taxon>Spermatophyta</taxon>
        <taxon>Magnoliopsida</taxon>
        <taxon>eudicotyledons</taxon>
        <taxon>Gunneridae</taxon>
        <taxon>Pentapetalae</taxon>
        <taxon>rosids</taxon>
        <taxon>fabids</taxon>
        <taxon>Malpighiales</taxon>
        <taxon>Linaceae</taxon>
        <taxon>Linum</taxon>
    </lineage>
</organism>
<accession>A0AAV0NKR2</accession>
<evidence type="ECO:0000313" key="1">
    <source>
        <dbReference type="EMBL" id="CAI0459062.1"/>
    </source>
</evidence>
<name>A0AAV0NKR2_9ROSI</name>
<protein>
    <submittedName>
        <fullName evidence="1">Uncharacterized protein</fullName>
    </submittedName>
</protein>
<comment type="caution">
    <text evidence="1">The sequence shown here is derived from an EMBL/GenBank/DDBJ whole genome shotgun (WGS) entry which is preliminary data.</text>
</comment>
<proteinExistence type="predicted"/>